<sequence length="162" mass="19069">MKVQDKINLILNNKDYISYLKEIEDCEKDREFCTHDLKHFLDVARIAYIISLEKKLSYSKDVIYAIGLLHDIGRFKQYKEGIPHHKASCELAIPILEQSGFNKEEIEIILRGILNHRNFISDESSIENIIYRSDKMSRGCFSCKAIKKCNWDDEKKNVYITY</sequence>
<reference evidence="2 3" key="1">
    <citation type="submission" date="2016-10" db="EMBL/GenBank/DDBJ databases">
        <authorList>
            <person name="de Groot N.N."/>
        </authorList>
    </citation>
    <scope>NUCLEOTIDE SEQUENCE [LARGE SCALE GENOMIC DNA]</scope>
    <source>
        <strain evidence="2 3">DSM 12271</strain>
    </source>
</reference>
<dbReference type="Proteomes" id="UP000198619">
    <property type="component" value="Unassembled WGS sequence"/>
</dbReference>
<organism evidence="2 3">
    <name type="scientific">Clostridium frigidicarnis</name>
    <dbReference type="NCBI Taxonomy" id="84698"/>
    <lineage>
        <taxon>Bacteria</taxon>
        <taxon>Bacillati</taxon>
        <taxon>Bacillota</taxon>
        <taxon>Clostridia</taxon>
        <taxon>Eubacteriales</taxon>
        <taxon>Clostridiaceae</taxon>
        <taxon>Clostridium</taxon>
    </lineage>
</organism>
<dbReference type="STRING" id="84698.SAMN04488528_100654"/>
<dbReference type="AlphaFoldDB" id="A0A1I0WV70"/>
<evidence type="ECO:0000313" key="3">
    <source>
        <dbReference type="Proteomes" id="UP000198619"/>
    </source>
</evidence>
<dbReference type="SUPFAM" id="SSF109604">
    <property type="entry name" value="HD-domain/PDEase-like"/>
    <property type="match status" value="1"/>
</dbReference>
<dbReference type="CDD" id="cd00077">
    <property type="entry name" value="HDc"/>
    <property type="match status" value="1"/>
</dbReference>
<evidence type="ECO:0000313" key="2">
    <source>
        <dbReference type="EMBL" id="SFA92058.1"/>
    </source>
</evidence>
<dbReference type="InterPro" id="IPR003607">
    <property type="entry name" value="HD/PDEase_dom"/>
</dbReference>
<protein>
    <submittedName>
        <fullName evidence="2">HD domain-containing protein</fullName>
    </submittedName>
</protein>
<dbReference type="EMBL" id="FOKI01000006">
    <property type="protein sequence ID" value="SFA92058.1"/>
    <property type="molecule type" value="Genomic_DNA"/>
</dbReference>
<evidence type="ECO:0000259" key="1">
    <source>
        <dbReference type="SMART" id="SM00471"/>
    </source>
</evidence>
<gene>
    <name evidence="2" type="ORF">SAMN04488528_100654</name>
</gene>
<keyword evidence="3" id="KW-1185">Reference proteome</keyword>
<accession>A0A1I0WV70</accession>
<dbReference type="SMART" id="SM00471">
    <property type="entry name" value="HDc"/>
    <property type="match status" value="1"/>
</dbReference>
<name>A0A1I0WV70_9CLOT</name>
<dbReference type="InterPro" id="IPR006674">
    <property type="entry name" value="HD_domain"/>
</dbReference>
<dbReference type="RefSeq" id="WP_090039441.1">
    <property type="nucleotide sequence ID" value="NZ_FOKI01000006.1"/>
</dbReference>
<feature type="domain" description="HD/PDEase" evidence="1">
    <location>
        <begin position="32"/>
        <end position="148"/>
    </location>
</feature>
<dbReference type="Pfam" id="PF01966">
    <property type="entry name" value="HD"/>
    <property type="match status" value="1"/>
</dbReference>
<proteinExistence type="predicted"/>
<dbReference type="OrthoDB" id="1669667at2"/>
<dbReference type="Gene3D" id="1.10.3210.10">
    <property type="entry name" value="Hypothetical protein af1432"/>
    <property type="match status" value="1"/>
</dbReference>